<reference evidence="2" key="1">
    <citation type="submission" date="2014-11" db="EMBL/GenBank/DDBJ databases">
        <authorList>
            <person name="Amaro Gonzalez C."/>
        </authorList>
    </citation>
    <scope>NUCLEOTIDE SEQUENCE</scope>
</reference>
<protein>
    <submittedName>
        <fullName evidence="2">Uncharacterized protein</fullName>
    </submittedName>
</protein>
<evidence type="ECO:0000256" key="1">
    <source>
        <dbReference type="SAM" id="Phobius"/>
    </source>
</evidence>
<keyword evidence="1" id="KW-0812">Transmembrane</keyword>
<organism evidence="2">
    <name type="scientific">Anguilla anguilla</name>
    <name type="common">European freshwater eel</name>
    <name type="synonym">Muraena anguilla</name>
    <dbReference type="NCBI Taxonomy" id="7936"/>
    <lineage>
        <taxon>Eukaryota</taxon>
        <taxon>Metazoa</taxon>
        <taxon>Chordata</taxon>
        <taxon>Craniata</taxon>
        <taxon>Vertebrata</taxon>
        <taxon>Euteleostomi</taxon>
        <taxon>Actinopterygii</taxon>
        <taxon>Neopterygii</taxon>
        <taxon>Teleostei</taxon>
        <taxon>Anguilliformes</taxon>
        <taxon>Anguillidae</taxon>
        <taxon>Anguilla</taxon>
    </lineage>
</organism>
<keyword evidence="1" id="KW-1133">Transmembrane helix</keyword>
<dbReference type="AlphaFoldDB" id="A0A0E9WA79"/>
<feature type="transmembrane region" description="Helical" evidence="1">
    <location>
        <begin position="12"/>
        <end position="34"/>
    </location>
</feature>
<dbReference type="EMBL" id="GBXM01021293">
    <property type="protein sequence ID" value="JAH87284.1"/>
    <property type="molecule type" value="Transcribed_RNA"/>
</dbReference>
<accession>A0A0E9WA79</accession>
<evidence type="ECO:0000313" key="2">
    <source>
        <dbReference type="EMBL" id="JAH87284.1"/>
    </source>
</evidence>
<keyword evidence="1" id="KW-0472">Membrane</keyword>
<sequence>MDILSVAFITHAACIDIFFVFVFKVTLICFYFLVNDCYSCFVHLYFEDFVL</sequence>
<name>A0A0E9WA79_ANGAN</name>
<reference evidence="2" key="2">
    <citation type="journal article" date="2015" name="Fish Shellfish Immunol.">
        <title>Early steps in the European eel (Anguilla anguilla)-Vibrio vulnificus interaction in the gills: Role of the RtxA13 toxin.</title>
        <authorList>
            <person name="Callol A."/>
            <person name="Pajuelo D."/>
            <person name="Ebbesson L."/>
            <person name="Teles M."/>
            <person name="MacKenzie S."/>
            <person name="Amaro C."/>
        </authorList>
    </citation>
    <scope>NUCLEOTIDE SEQUENCE</scope>
</reference>
<proteinExistence type="predicted"/>